<dbReference type="InterPro" id="IPR005111">
    <property type="entry name" value="MoeA_C_domain_IV"/>
</dbReference>
<comment type="similarity">
    <text evidence="3">In the C-terminal section; belongs to the MoeA family.</text>
</comment>
<dbReference type="PANTHER" id="PTHR10192">
    <property type="entry name" value="MOLYBDOPTERIN BIOSYNTHESIS PROTEIN"/>
    <property type="match status" value="1"/>
</dbReference>
<dbReference type="CDD" id="cd00887">
    <property type="entry name" value="MoeA"/>
    <property type="match status" value="1"/>
</dbReference>
<comment type="similarity">
    <text evidence="2">In the N-terminal section; belongs to the MoaB/Mog family.</text>
</comment>
<dbReference type="InterPro" id="IPR036135">
    <property type="entry name" value="MoeA_linker/N_sf"/>
</dbReference>
<sequence>MYMANSGHWLKTARLDTGSMGTAESPDMSNSEPTIYAGILTVSDRCSRGETQDFSGPKLQEILYNLENYRVVVKVNKIVPDETDEISKTLRDWADNLGLNLILTTGGTGFAPRDVTPEATRAVVDKLATGMSIAITMAACKVTPMAMLSRAVCGIRNNVFICNFPGSVKASSECLQVILPALPHGISLLLNKTSEVQRVHSNMARDGATQRMTESRRHHGVMSDIYAPSHQLNEGSMPNSSQMPSCLQRTNCTSSLSNSSVASLRRADSSHVRSRHSLTSNNGANPRAMSSHSLNAGSDVASLDGRSSHAASSHHASSSHHIPPVMAVQDEPVLISERDLDLEEDGFNAPSTSAVPDTQAVFMKTIRSPGRSHVSDSSTSGVYSNEFSKVARRQRTSSYPMTSMDKAYGLVLNNSFPLPYIIKSYKDAFSHVLAEDVRAKGPLPPFPASVMDGYAVIAADTPGDLDVVGSSVCDRSNNTSRGNYLAPGQTIRVTTGAPLPLGADAVVPVEDTVLLSESDDGETELWVRILKSVTSGQDVRPIGNDIKTGEIVVKSGTRLGPSEIGLLACVGVTSVHVFKMPVVAVFSTGSELCDPDTQDLGPGEIRDSNRVALMLSLQQQGFSTLDMGIVPDEPQKLKDALLGACERADVVVTSGGVSMGEKDFLKPLLINIGATIHFGRVLMKPGKPTTFATIDTQNGKKSFFALPGNPVSAIVTLNLFVLPALRKLSGGSDLRPTIIKVKLSSDVRLDPRPEYQRVHLRWEPKDPTPWADSTGRQMSSRLLSMRKANALLMLPPKSDDCHTIKRGDIVDAMVIDRL</sequence>
<dbReference type="SUPFAM" id="SSF53218">
    <property type="entry name" value="Molybdenum cofactor biosynthesis proteins"/>
    <property type="match status" value="2"/>
</dbReference>
<dbReference type="Gene3D" id="3.40.980.10">
    <property type="entry name" value="MoaB/Mog-like domain"/>
    <property type="match status" value="2"/>
</dbReference>
<feature type="compositionally biased region" description="Low complexity" evidence="5">
    <location>
        <begin position="308"/>
        <end position="321"/>
    </location>
</feature>
<dbReference type="EMBL" id="CAWYQH010000130">
    <property type="protein sequence ID" value="CAK8692726.1"/>
    <property type="molecule type" value="Genomic_DNA"/>
</dbReference>
<dbReference type="SUPFAM" id="SSF63867">
    <property type="entry name" value="MoeA C-terminal domain-like"/>
    <property type="match status" value="1"/>
</dbReference>
<dbReference type="InterPro" id="IPR001453">
    <property type="entry name" value="MoaB/Mog_dom"/>
</dbReference>
<evidence type="ECO:0000313" key="8">
    <source>
        <dbReference type="Proteomes" id="UP001642483"/>
    </source>
</evidence>
<dbReference type="Gene3D" id="2.170.190.11">
    <property type="entry name" value="Molybdopterin biosynthesis moea protein, domain 3"/>
    <property type="match status" value="1"/>
</dbReference>
<proteinExistence type="inferred from homology"/>
<evidence type="ECO:0000256" key="1">
    <source>
        <dbReference type="ARBA" id="ARBA00005046"/>
    </source>
</evidence>
<protein>
    <recommendedName>
        <fullName evidence="6">MoaB/Mog domain-containing protein</fullName>
    </recommendedName>
</protein>
<dbReference type="Pfam" id="PF03454">
    <property type="entry name" value="MoeA_C"/>
    <property type="match status" value="1"/>
</dbReference>
<feature type="compositionally biased region" description="Low complexity" evidence="5">
    <location>
        <begin position="254"/>
        <end position="264"/>
    </location>
</feature>
<feature type="compositionally biased region" description="Polar residues" evidence="5">
    <location>
        <begin position="230"/>
        <end position="253"/>
    </location>
</feature>
<dbReference type="InterPro" id="IPR038987">
    <property type="entry name" value="MoeA-like"/>
</dbReference>
<reference evidence="7 8" key="1">
    <citation type="submission" date="2024-02" db="EMBL/GenBank/DDBJ databases">
        <authorList>
            <person name="Daric V."/>
            <person name="Darras S."/>
        </authorList>
    </citation>
    <scope>NUCLEOTIDE SEQUENCE [LARGE SCALE GENOMIC DNA]</scope>
</reference>
<dbReference type="InterPro" id="IPR036688">
    <property type="entry name" value="MoeA_C_domain_IV_sf"/>
</dbReference>
<keyword evidence="4" id="KW-0501">Molybdenum cofactor biosynthesis</keyword>
<dbReference type="InterPro" id="IPR008284">
    <property type="entry name" value="MoCF_biosynth_CS"/>
</dbReference>
<evidence type="ECO:0000256" key="5">
    <source>
        <dbReference type="SAM" id="MobiDB-lite"/>
    </source>
</evidence>
<keyword evidence="8" id="KW-1185">Reference proteome</keyword>
<feature type="domain" description="MoaB/Mog" evidence="6">
    <location>
        <begin position="584"/>
        <end position="727"/>
    </location>
</feature>
<dbReference type="Pfam" id="PF00994">
    <property type="entry name" value="MoCF_biosynth"/>
    <property type="match status" value="2"/>
</dbReference>
<dbReference type="SMART" id="SM00852">
    <property type="entry name" value="MoCF_biosynth"/>
    <property type="match status" value="2"/>
</dbReference>
<dbReference type="Proteomes" id="UP001642483">
    <property type="component" value="Unassembled WGS sequence"/>
</dbReference>
<dbReference type="PROSITE" id="PS01078">
    <property type="entry name" value="MOCF_BIOSYNTHESIS_1"/>
    <property type="match status" value="1"/>
</dbReference>
<dbReference type="SUPFAM" id="SSF63882">
    <property type="entry name" value="MoeA N-terminal region -like"/>
    <property type="match status" value="1"/>
</dbReference>
<dbReference type="NCBIfam" id="TIGR00177">
    <property type="entry name" value="molyb_syn"/>
    <property type="match status" value="2"/>
</dbReference>
<feature type="compositionally biased region" description="Polar residues" evidence="5">
    <location>
        <begin position="277"/>
        <end position="296"/>
    </location>
</feature>
<feature type="domain" description="MoaB/Mog" evidence="6">
    <location>
        <begin position="38"/>
        <end position="185"/>
    </location>
</feature>
<evidence type="ECO:0000256" key="3">
    <source>
        <dbReference type="ARBA" id="ARBA00008339"/>
    </source>
</evidence>
<evidence type="ECO:0000259" key="6">
    <source>
        <dbReference type="SMART" id="SM00852"/>
    </source>
</evidence>
<feature type="region of interest" description="Disordered" evidence="5">
    <location>
        <begin position="229"/>
        <end position="325"/>
    </location>
</feature>
<dbReference type="CDD" id="cd00886">
    <property type="entry name" value="MogA_MoaB"/>
    <property type="match status" value="1"/>
</dbReference>
<evidence type="ECO:0000256" key="4">
    <source>
        <dbReference type="ARBA" id="ARBA00023150"/>
    </source>
</evidence>
<comment type="caution">
    <text evidence="7">The sequence shown here is derived from an EMBL/GenBank/DDBJ whole genome shotgun (WGS) entry which is preliminary data.</text>
</comment>
<gene>
    <name evidence="7" type="ORF">CVLEPA_LOCUS25971</name>
</gene>
<dbReference type="PANTHER" id="PTHR10192:SF5">
    <property type="entry name" value="GEPHYRIN"/>
    <property type="match status" value="1"/>
</dbReference>
<dbReference type="Gene3D" id="3.90.105.10">
    <property type="entry name" value="Molybdopterin biosynthesis moea protein, domain 2"/>
    <property type="match status" value="1"/>
</dbReference>
<dbReference type="PROSITE" id="PS01079">
    <property type="entry name" value="MOCF_BIOSYNTHESIS_2"/>
    <property type="match status" value="1"/>
</dbReference>
<comment type="pathway">
    <text evidence="1">Cofactor biosynthesis; molybdopterin biosynthesis.</text>
</comment>
<dbReference type="InterPro" id="IPR005110">
    <property type="entry name" value="MoeA_linker/N"/>
</dbReference>
<dbReference type="InterPro" id="IPR036425">
    <property type="entry name" value="MoaB/Mog-like_dom_sf"/>
</dbReference>
<accession>A0ABP0GLV2</accession>
<organism evidence="7 8">
    <name type="scientific">Clavelina lepadiformis</name>
    <name type="common">Light-bulb sea squirt</name>
    <name type="synonym">Ascidia lepadiformis</name>
    <dbReference type="NCBI Taxonomy" id="159417"/>
    <lineage>
        <taxon>Eukaryota</taxon>
        <taxon>Metazoa</taxon>
        <taxon>Chordata</taxon>
        <taxon>Tunicata</taxon>
        <taxon>Ascidiacea</taxon>
        <taxon>Aplousobranchia</taxon>
        <taxon>Clavelinidae</taxon>
        <taxon>Clavelina</taxon>
    </lineage>
</organism>
<dbReference type="NCBIfam" id="NF045515">
    <property type="entry name" value="Glp_gephyrin"/>
    <property type="match status" value="1"/>
</dbReference>
<name>A0ABP0GLV2_CLALP</name>
<evidence type="ECO:0000256" key="2">
    <source>
        <dbReference type="ARBA" id="ARBA00007589"/>
    </source>
</evidence>
<dbReference type="Pfam" id="PF03453">
    <property type="entry name" value="MoeA_N"/>
    <property type="match status" value="1"/>
</dbReference>
<dbReference type="Gene3D" id="2.40.340.10">
    <property type="entry name" value="MoeA, C-terminal, domain IV"/>
    <property type="match status" value="1"/>
</dbReference>
<evidence type="ECO:0000313" key="7">
    <source>
        <dbReference type="EMBL" id="CAK8692726.1"/>
    </source>
</evidence>